<dbReference type="OrthoDB" id="9789139at2"/>
<dbReference type="RefSeq" id="WP_022791103.1">
    <property type="nucleotide sequence ID" value="NZ_ATUU01000001.1"/>
</dbReference>
<sequence length="191" mass="22050">MDNASIYAAIKADPQNQAYTKRHIDPLYSVHDEAKIVIVGQAPGTKAEATKKFWNDPSGVRLREWMGVSDDTFYHDPRLAILPLDFYFPGRGKSGDLPPRKGFAAKWHPLLLENMPQVELFILVGSYAQKFYLKRDFKGSLTETTKEFETFLPRYFPLVHPSPRNQYWLQQHPWFQTEVVPALQKRVASLL</sequence>
<name>A0A0R2G9P8_9LACO</name>
<dbReference type="AlphaFoldDB" id="A0A0R2G9P8"/>
<dbReference type="SMART" id="SM00987">
    <property type="entry name" value="UreE_C"/>
    <property type="match status" value="1"/>
</dbReference>
<organism evidence="2 3">
    <name type="scientific">Weissella halotolerans DSM 20190</name>
    <dbReference type="NCBI Taxonomy" id="1123500"/>
    <lineage>
        <taxon>Bacteria</taxon>
        <taxon>Bacillati</taxon>
        <taxon>Bacillota</taxon>
        <taxon>Bacilli</taxon>
        <taxon>Lactobacillales</taxon>
        <taxon>Lactobacillaceae</taxon>
        <taxon>Weissella</taxon>
    </lineage>
</organism>
<accession>A0A0R2G9P8</accession>
<dbReference type="InterPro" id="IPR005122">
    <property type="entry name" value="Uracil-DNA_glycosylase-like"/>
</dbReference>
<dbReference type="Pfam" id="PF03167">
    <property type="entry name" value="UDG"/>
    <property type="match status" value="1"/>
</dbReference>
<dbReference type="SUPFAM" id="SSF52141">
    <property type="entry name" value="Uracil-DNA glycosylase-like"/>
    <property type="match status" value="1"/>
</dbReference>
<feature type="domain" description="Uracil-DNA glycosylase-like" evidence="1">
    <location>
        <begin position="27"/>
        <end position="184"/>
    </location>
</feature>
<proteinExistence type="predicted"/>
<dbReference type="Gene3D" id="3.40.470.10">
    <property type="entry name" value="Uracil-DNA glycosylase-like domain"/>
    <property type="match status" value="1"/>
</dbReference>
<protein>
    <recommendedName>
        <fullName evidence="1">Uracil-DNA glycosylase-like domain-containing protein</fullName>
    </recommendedName>
</protein>
<dbReference type="InterPro" id="IPR036895">
    <property type="entry name" value="Uracil-DNA_glycosylase-like_sf"/>
</dbReference>
<dbReference type="eggNOG" id="COG1573">
    <property type="taxonomic scope" value="Bacteria"/>
</dbReference>
<dbReference type="PANTHER" id="PTHR42160">
    <property type="entry name" value="URACIL-DNA GLYCOSYLASE SUPERFAMILY PROTEIN"/>
    <property type="match status" value="1"/>
</dbReference>
<evidence type="ECO:0000259" key="1">
    <source>
        <dbReference type="SMART" id="SM00986"/>
    </source>
</evidence>
<gene>
    <name evidence="2" type="ORF">IV68_GL000203</name>
</gene>
<dbReference type="Proteomes" id="UP000051296">
    <property type="component" value="Unassembled WGS sequence"/>
</dbReference>
<dbReference type="CDD" id="cd10033">
    <property type="entry name" value="UDG_like"/>
    <property type="match status" value="1"/>
</dbReference>
<dbReference type="InParanoid" id="A0A0R2G9P8"/>
<dbReference type="STRING" id="1123500.GCA_000420365_00300"/>
<dbReference type="EMBL" id="JQAX01000001">
    <property type="protein sequence ID" value="KRN33405.1"/>
    <property type="molecule type" value="Genomic_DNA"/>
</dbReference>
<reference evidence="2 3" key="1">
    <citation type="journal article" date="2015" name="Genome Announc.">
        <title>Expanding the biotechnology potential of lactobacilli through comparative genomics of 213 strains and associated genera.</title>
        <authorList>
            <person name="Sun Z."/>
            <person name="Harris H.M."/>
            <person name="McCann A."/>
            <person name="Guo C."/>
            <person name="Argimon S."/>
            <person name="Zhang W."/>
            <person name="Yang X."/>
            <person name="Jeffery I.B."/>
            <person name="Cooney J.C."/>
            <person name="Kagawa T.F."/>
            <person name="Liu W."/>
            <person name="Song Y."/>
            <person name="Salvetti E."/>
            <person name="Wrobel A."/>
            <person name="Rasinkangas P."/>
            <person name="Parkhill J."/>
            <person name="Rea M.C."/>
            <person name="O'Sullivan O."/>
            <person name="Ritari J."/>
            <person name="Douillard F.P."/>
            <person name="Paul Ross R."/>
            <person name="Yang R."/>
            <person name="Briner A.E."/>
            <person name="Felis G.E."/>
            <person name="de Vos W.M."/>
            <person name="Barrangou R."/>
            <person name="Klaenhammer T.R."/>
            <person name="Caufield P.W."/>
            <person name="Cui Y."/>
            <person name="Zhang H."/>
            <person name="O'Toole P.W."/>
        </authorList>
    </citation>
    <scope>NUCLEOTIDE SEQUENCE [LARGE SCALE GENOMIC DNA]</scope>
    <source>
        <strain evidence="2 3">DSM 20190</strain>
    </source>
</reference>
<dbReference type="PANTHER" id="PTHR42160:SF1">
    <property type="entry name" value="URACIL-DNA GLYCOSYLASE SUPERFAMILY PROTEIN"/>
    <property type="match status" value="1"/>
</dbReference>
<evidence type="ECO:0000313" key="2">
    <source>
        <dbReference type="EMBL" id="KRN33405.1"/>
    </source>
</evidence>
<keyword evidence="3" id="KW-1185">Reference proteome</keyword>
<dbReference type="InterPro" id="IPR047124">
    <property type="entry name" value="HI_0220.2"/>
</dbReference>
<comment type="caution">
    <text evidence="2">The sequence shown here is derived from an EMBL/GenBank/DDBJ whole genome shotgun (WGS) entry which is preliminary data.</text>
</comment>
<dbReference type="PATRIC" id="fig|1123500.6.peg.201"/>
<dbReference type="SMART" id="SM00986">
    <property type="entry name" value="UDG"/>
    <property type="match status" value="1"/>
</dbReference>
<evidence type="ECO:0000313" key="3">
    <source>
        <dbReference type="Proteomes" id="UP000051296"/>
    </source>
</evidence>